<dbReference type="RefSeq" id="WP_167943241.1">
    <property type="nucleotide sequence ID" value="NZ_CP130472.1"/>
</dbReference>
<reference evidence="2 3" key="1">
    <citation type="submission" date="2023-07" db="EMBL/GenBank/DDBJ databases">
        <title>Micromonospora profundi TRM 95458 converts glycerol to a new osmotic compound.</title>
        <authorList>
            <person name="Lu D."/>
        </authorList>
    </citation>
    <scope>NUCLEOTIDE SEQUENCE [LARGE SCALE GENOMIC DNA]</scope>
    <source>
        <strain evidence="2 3">TRM95458</strain>
    </source>
</reference>
<dbReference type="Proteomes" id="UP001235874">
    <property type="component" value="Chromosome"/>
</dbReference>
<keyword evidence="3" id="KW-1185">Reference proteome</keyword>
<gene>
    <name evidence="2" type="ORF">Q3V37_15240</name>
</gene>
<name>A0AAJ6HZX5_9ACTN</name>
<dbReference type="InterPro" id="IPR009081">
    <property type="entry name" value="PP-bd_ACP"/>
</dbReference>
<evidence type="ECO:0000313" key="2">
    <source>
        <dbReference type="EMBL" id="WLS48468.1"/>
    </source>
</evidence>
<dbReference type="Gene3D" id="1.10.1200.10">
    <property type="entry name" value="ACP-like"/>
    <property type="match status" value="1"/>
</dbReference>
<dbReference type="Pfam" id="PF00550">
    <property type="entry name" value="PP-binding"/>
    <property type="match status" value="1"/>
</dbReference>
<dbReference type="SUPFAM" id="SSF47336">
    <property type="entry name" value="ACP-like"/>
    <property type="match status" value="1"/>
</dbReference>
<dbReference type="EMBL" id="CP130472">
    <property type="protein sequence ID" value="WLS48468.1"/>
    <property type="molecule type" value="Genomic_DNA"/>
</dbReference>
<organism evidence="2 3">
    <name type="scientific">Micromonospora profundi</name>
    <dbReference type="NCBI Taxonomy" id="1420889"/>
    <lineage>
        <taxon>Bacteria</taxon>
        <taxon>Bacillati</taxon>
        <taxon>Actinomycetota</taxon>
        <taxon>Actinomycetes</taxon>
        <taxon>Micromonosporales</taxon>
        <taxon>Micromonosporaceae</taxon>
        <taxon>Micromonospora</taxon>
    </lineage>
</organism>
<evidence type="ECO:0000259" key="1">
    <source>
        <dbReference type="PROSITE" id="PS50075"/>
    </source>
</evidence>
<dbReference type="KEGG" id="mprn:Q3V37_15240"/>
<protein>
    <submittedName>
        <fullName evidence="2">Acyl carrier protein</fullName>
    </submittedName>
</protein>
<proteinExistence type="predicted"/>
<evidence type="ECO:0000313" key="3">
    <source>
        <dbReference type="Proteomes" id="UP001235874"/>
    </source>
</evidence>
<dbReference type="AlphaFoldDB" id="A0AAJ6HZX5"/>
<accession>A0AAJ6HZX5</accession>
<feature type="domain" description="Carrier" evidence="1">
    <location>
        <begin position="21"/>
        <end position="96"/>
    </location>
</feature>
<dbReference type="InterPro" id="IPR036736">
    <property type="entry name" value="ACP-like_sf"/>
</dbReference>
<sequence>MNRTEVGRAGGVAISDLRLDGTDEERIDRILAIARHVLSTPDVAPDDELADHGGTSLSIIRIVAEASRALGLDIDPRDLGGTVTVRNLARVARAPAQRPPADQP</sequence>
<dbReference type="PROSITE" id="PS50075">
    <property type="entry name" value="CARRIER"/>
    <property type="match status" value="1"/>
</dbReference>